<proteinExistence type="predicted"/>
<organism evidence="2 3">
    <name type="scientific">Jaapia argillacea MUCL 33604</name>
    <dbReference type="NCBI Taxonomy" id="933084"/>
    <lineage>
        <taxon>Eukaryota</taxon>
        <taxon>Fungi</taxon>
        <taxon>Dikarya</taxon>
        <taxon>Basidiomycota</taxon>
        <taxon>Agaricomycotina</taxon>
        <taxon>Agaricomycetes</taxon>
        <taxon>Agaricomycetidae</taxon>
        <taxon>Jaapiales</taxon>
        <taxon>Jaapiaceae</taxon>
        <taxon>Jaapia</taxon>
    </lineage>
</organism>
<feature type="region of interest" description="Disordered" evidence="1">
    <location>
        <begin position="295"/>
        <end position="324"/>
    </location>
</feature>
<reference evidence="3" key="1">
    <citation type="journal article" date="2014" name="Proc. Natl. Acad. Sci. U.S.A.">
        <title>Extensive sampling of basidiomycete genomes demonstrates inadequacy of the white-rot/brown-rot paradigm for wood decay fungi.</title>
        <authorList>
            <person name="Riley R."/>
            <person name="Salamov A.A."/>
            <person name="Brown D.W."/>
            <person name="Nagy L.G."/>
            <person name="Floudas D."/>
            <person name="Held B.W."/>
            <person name="Levasseur A."/>
            <person name="Lombard V."/>
            <person name="Morin E."/>
            <person name="Otillar R."/>
            <person name="Lindquist E.A."/>
            <person name="Sun H."/>
            <person name="LaButti K.M."/>
            <person name="Schmutz J."/>
            <person name="Jabbour D."/>
            <person name="Luo H."/>
            <person name="Baker S.E."/>
            <person name="Pisabarro A.G."/>
            <person name="Walton J.D."/>
            <person name="Blanchette R.A."/>
            <person name="Henrissat B."/>
            <person name="Martin F."/>
            <person name="Cullen D."/>
            <person name="Hibbett D.S."/>
            <person name="Grigoriev I.V."/>
        </authorList>
    </citation>
    <scope>NUCLEOTIDE SEQUENCE [LARGE SCALE GENOMIC DNA]</scope>
    <source>
        <strain evidence="3">MUCL 33604</strain>
    </source>
</reference>
<accession>A0A067QCC6</accession>
<evidence type="ECO:0000313" key="3">
    <source>
        <dbReference type="Proteomes" id="UP000027265"/>
    </source>
</evidence>
<dbReference type="EMBL" id="KL197709">
    <property type="protein sequence ID" value="KDQ64604.1"/>
    <property type="molecule type" value="Genomic_DNA"/>
</dbReference>
<feature type="region of interest" description="Disordered" evidence="1">
    <location>
        <begin position="384"/>
        <end position="416"/>
    </location>
</feature>
<dbReference type="InParanoid" id="A0A067QCC6"/>
<feature type="compositionally biased region" description="Basic residues" evidence="1">
    <location>
        <begin position="135"/>
        <end position="145"/>
    </location>
</feature>
<feature type="region of interest" description="Disordered" evidence="1">
    <location>
        <begin position="101"/>
        <end position="210"/>
    </location>
</feature>
<evidence type="ECO:0000313" key="2">
    <source>
        <dbReference type="EMBL" id="KDQ64604.1"/>
    </source>
</evidence>
<dbReference type="OrthoDB" id="5374757at2759"/>
<dbReference type="PANTHER" id="PTHR40635:SF1">
    <property type="match status" value="1"/>
</dbReference>
<keyword evidence="3" id="KW-1185">Reference proteome</keyword>
<name>A0A067QCC6_9AGAM</name>
<dbReference type="AlphaFoldDB" id="A0A067QCC6"/>
<sequence>MPFHARSLHYLRISATTVLPLYLYLDERHIDWMSDRVLQHVLADLRPLIVPKLRAELQAQLESKKGTVDVHRGDFYQFAFFFRQTEPHAVLIKTRNFTLAPNPPLKKTPVVPKDTAKAKRKARPMAQSKGAMGAARKKRKTKGKGKATGSDGEDSAVSTDDGEVQPSSLSNAAAPRRSGRTRKVVAGSYREDGGDSNSDVEMMDDTPSRPALIDDTIKEEIQDVQIIDTHNKELPIDLRSPSPEPAPPISELDMAADEEEPKPKPLLQLKYEGFTIHGQCLCIVVEPYPPVRTASRAPSLAPSGLRAPSIAPPDFVPSGGAASEQRARTPLFLPDYDRERSQTPAPFLHQERVLPPVPLFDDAESLYAMDDGEEQDDLMEFSQLLNSGGDLRTGDADDDDIDGSVLFGDADENKEL</sequence>
<gene>
    <name evidence="2" type="ORF">JAAARDRAFT_118507</name>
</gene>
<protein>
    <submittedName>
        <fullName evidence="2">Uncharacterized protein</fullName>
    </submittedName>
</protein>
<evidence type="ECO:0000256" key="1">
    <source>
        <dbReference type="SAM" id="MobiDB-lite"/>
    </source>
</evidence>
<dbReference type="Proteomes" id="UP000027265">
    <property type="component" value="Unassembled WGS sequence"/>
</dbReference>
<dbReference type="PANTHER" id="PTHR40635">
    <property type="match status" value="1"/>
</dbReference>
<dbReference type="HOGENOM" id="CLU_051060_0_0_1"/>